<dbReference type="AlphaFoldDB" id="A0A0V0QKP7"/>
<protein>
    <submittedName>
        <fullName evidence="1">Uncharacterized protein</fullName>
    </submittedName>
</protein>
<evidence type="ECO:0000313" key="2">
    <source>
        <dbReference type="Proteomes" id="UP000054937"/>
    </source>
</evidence>
<keyword evidence="2" id="KW-1185">Reference proteome</keyword>
<reference evidence="1 2" key="1">
    <citation type="journal article" date="2015" name="Sci. Rep.">
        <title>Genome of the facultative scuticociliatosis pathogen Pseudocohnilembus persalinus provides insight into its virulence through horizontal gene transfer.</title>
        <authorList>
            <person name="Xiong J."/>
            <person name="Wang G."/>
            <person name="Cheng J."/>
            <person name="Tian M."/>
            <person name="Pan X."/>
            <person name="Warren A."/>
            <person name="Jiang C."/>
            <person name="Yuan D."/>
            <person name="Miao W."/>
        </authorList>
    </citation>
    <scope>NUCLEOTIDE SEQUENCE [LARGE SCALE GENOMIC DNA]</scope>
    <source>
        <strain evidence="1">36N120E</strain>
    </source>
</reference>
<comment type="caution">
    <text evidence="1">The sequence shown here is derived from an EMBL/GenBank/DDBJ whole genome shotgun (WGS) entry which is preliminary data.</text>
</comment>
<name>A0A0V0QKP7_PSEPJ</name>
<gene>
    <name evidence="1" type="ORF">PPERSA_04092</name>
</gene>
<accession>A0A0V0QKP7</accession>
<organism evidence="1 2">
    <name type="scientific">Pseudocohnilembus persalinus</name>
    <name type="common">Ciliate</name>
    <dbReference type="NCBI Taxonomy" id="266149"/>
    <lineage>
        <taxon>Eukaryota</taxon>
        <taxon>Sar</taxon>
        <taxon>Alveolata</taxon>
        <taxon>Ciliophora</taxon>
        <taxon>Intramacronucleata</taxon>
        <taxon>Oligohymenophorea</taxon>
        <taxon>Scuticociliatia</taxon>
        <taxon>Philasterida</taxon>
        <taxon>Pseudocohnilembidae</taxon>
        <taxon>Pseudocohnilembus</taxon>
    </lineage>
</organism>
<proteinExistence type="predicted"/>
<dbReference type="EMBL" id="LDAU01000151">
    <property type="protein sequence ID" value="KRX02889.1"/>
    <property type="molecule type" value="Genomic_DNA"/>
</dbReference>
<evidence type="ECO:0000313" key="1">
    <source>
        <dbReference type="EMBL" id="KRX02889.1"/>
    </source>
</evidence>
<dbReference type="OMA" id="IRNNFES"/>
<dbReference type="OrthoDB" id="300634at2759"/>
<sequence>MSDMKQIMKQIQFSDILPIGMPFLSCQTKYLFLKYLVMPFLVLDIQEQQIKLLEKSRGLLQNTLQHDFLNHTCIIYLHHIEGFTFRLVFQSVSDQNLDTKLDIEFDKASYQEFFKVIDNHSGSREQTYEEQELQKFFNLTDSGEIVDPENKELKNRDIIKSELNLQIDQSQKQSNKFYEIDSLVLENKTKFLNFLEGQLKEVEFFINNQLNIQNFGDFCQFEQNSLSYLKLKIQSSIYKGTLQFSIYRPVEPAEVQVIIRNNFESFGHKGSKIKECGISQITVQTLERNYGLNFEEQDIIGKKMLLSFAQELFVLKYKQKMGGDLMKNKTPTKFQNNPIVAVPMICGSFQRTIVPTEFYNLVLTIELIGVSINSTLDNIDKLQGVKCVIYNPQTNQEKGVFLSCNDQQWKFTNTEIRKKLHHKHIETLPLSDNLITHLFKKVCIPLIVDKLQTNQDFNKDEISPKLDGFQITNDSPAILPITRIESIFSVEALLNFYKENFEQKTEINEEDEE</sequence>
<dbReference type="Proteomes" id="UP000054937">
    <property type="component" value="Unassembled WGS sequence"/>
</dbReference>
<dbReference type="InParanoid" id="A0A0V0QKP7"/>